<organism evidence="2 3">
    <name type="scientific">Nibrella saemangeumensis</name>
    <dbReference type="NCBI Taxonomy" id="1084526"/>
    <lineage>
        <taxon>Bacteria</taxon>
        <taxon>Pseudomonadati</taxon>
        <taxon>Bacteroidota</taxon>
        <taxon>Cytophagia</taxon>
        <taxon>Cytophagales</taxon>
        <taxon>Spirosomataceae</taxon>
        <taxon>Nibrella</taxon>
    </lineage>
</organism>
<reference evidence="3" key="1">
    <citation type="journal article" date="2019" name="Int. J. Syst. Evol. Microbiol.">
        <title>The Global Catalogue of Microorganisms (GCM) 10K type strain sequencing project: providing services to taxonomists for standard genome sequencing and annotation.</title>
        <authorList>
            <consortium name="The Broad Institute Genomics Platform"/>
            <consortium name="The Broad Institute Genome Sequencing Center for Infectious Disease"/>
            <person name="Wu L."/>
            <person name="Ma J."/>
        </authorList>
    </citation>
    <scope>NUCLEOTIDE SEQUENCE [LARGE SCALE GENOMIC DNA]</scope>
    <source>
        <strain evidence="3">JCM 17927</strain>
    </source>
</reference>
<keyword evidence="1" id="KW-1133">Transmembrane helix</keyword>
<dbReference type="EMBL" id="BAABHD010000021">
    <property type="protein sequence ID" value="GAA4452252.1"/>
    <property type="molecule type" value="Genomic_DNA"/>
</dbReference>
<evidence type="ECO:0000313" key="3">
    <source>
        <dbReference type="Proteomes" id="UP001501175"/>
    </source>
</evidence>
<evidence type="ECO:0000256" key="1">
    <source>
        <dbReference type="SAM" id="Phobius"/>
    </source>
</evidence>
<dbReference type="Proteomes" id="UP001501175">
    <property type="component" value="Unassembled WGS sequence"/>
</dbReference>
<sequence>MVIYEIVHTYYKDFNKLATNALITIALYSYGYIFVSLTKHTNSLWH</sequence>
<keyword evidence="1" id="KW-0472">Membrane</keyword>
<accession>A0ABP8MMA9</accession>
<gene>
    <name evidence="2" type="ORF">GCM10023189_15350</name>
</gene>
<protein>
    <submittedName>
        <fullName evidence="2">Uncharacterized protein</fullName>
    </submittedName>
</protein>
<keyword evidence="3" id="KW-1185">Reference proteome</keyword>
<keyword evidence="1" id="KW-0812">Transmembrane</keyword>
<name>A0ABP8MMA9_9BACT</name>
<evidence type="ECO:0000313" key="2">
    <source>
        <dbReference type="EMBL" id="GAA4452252.1"/>
    </source>
</evidence>
<feature type="transmembrane region" description="Helical" evidence="1">
    <location>
        <begin position="17"/>
        <end position="37"/>
    </location>
</feature>
<proteinExistence type="predicted"/>
<comment type="caution">
    <text evidence="2">The sequence shown here is derived from an EMBL/GenBank/DDBJ whole genome shotgun (WGS) entry which is preliminary data.</text>
</comment>